<organism evidence="1 2">
    <name type="scientific">Paramuricea clavata</name>
    <name type="common">Red gorgonian</name>
    <name type="synonym">Violescent sea-whip</name>
    <dbReference type="NCBI Taxonomy" id="317549"/>
    <lineage>
        <taxon>Eukaryota</taxon>
        <taxon>Metazoa</taxon>
        <taxon>Cnidaria</taxon>
        <taxon>Anthozoa</taxon>
        <taxon>Octocorallia</taxon>
        <taxon>Malacalcyonacea</taxon>
        <taxon>Plexauridae</taxon>
        <taxon>Paramuricea</taxon>
    </lineage>
</organism>
<dbReference type="Proteomes" id="UP001152795">
    <property type="component" value="Unassembled WGS sequence"/>
</dbReference>
<sequence length="107" mass="12433">MSGYTSVFLEQDGLLKVHLSLLYLGEDVTKENIHNVHVKTIGTFNYSQNATMYLTLYDRGISWPWKSGRLMDQPHHESAVFANSVLKFRSLFWFVCFCMAAHFYFGK</sequence>
<proteinExistence type="predicted"/>
<feature type="non-terminal residue" evidence="1">
    <location>
        <position position="107"/>
    </location>
</feature>
<comment type="caution">
    <text evidence="1">The sequence shown here is derived from an EMBL/GenBank/DDBJ whole genome shotgun (WGS) entry which is preliminary data.</text>
</comment>
<gene>
    <name evidence="1" type="ORF">PACLA_8A032742</name>
</gene>
<protein>
    <submittedName>
        <fullName evidence="1">Uncharacterized protein</fullName>
    </submittedName>
</protein>
<evidence type="ECO:0000313" key="1">
    <source>
        <dbReference type="EMBL" id="CAB4043721.1"/>
    </source>
</evidence>
<keyword evidence="2" id="KW-1185">Reference proteome</keyword>
<reference evidence="1" key="1">
    <citation type="submission" date="2020-04" db="EMBL/GenBank/DDBJ databases">
        <authorList>
            <person name="Alioto T."/>
            <person name="Alioto T."/>
            <person name="Gomez Garrido J."/>
        </authorList>
    </citation>
    <scope>NUCLEOTIDE SEQUENCE</scope>
    <source>
        <strain evidence="1">A484AB</strain>
    </source>
</reference>
<accession>A0A7D9KAQ8</accession>
<dbReference type="EMBL" id="CACRXK020032982">
    <property type="protein sequence ID" value="CAB4043721.1"/>
    <property type="molecule type" value="Genomic_DNA"/>
</dbReference>
<evidence type="ECO:0000313" key="2">
    <source>
        <dbReference type="Proteomes" id="UP001152795"/>
    </source>
</evidence>
<name>A0A7D9KAQ8_PARCT</name>
<dbReference type="AlphaFoldDB" id="A0A7D9KAQ8"/>